<evidence type="ECO:0000256" key="6">
    <source>
        <dbReference type="ARBA" id="ARBA00025737"/>
    </source>
</evidence>
<dbReference type="PANTHER" id="PTHR30521">
    <property type="entry name" value="DEFERROCHELATASE/PEROXIDASE"/>
    <property type="match status" value="1"/>
</dbReference>
<dbReference type="RefSeq" id="WP_358349061.1">
    <property type="nucleotide sequence ID" value="NZ_JBEZFP010000007.1"/>
</dbReference>
<keyword evidence="5" id="KW-0408">Iron</keyword>
<evidence type="ECO:0000256" key="2">
    <source>
        <dbReference type="ARBA" id="ARBA00022559"/>
    </source>
</evidence>
<evidence type="ECO:0000313" key="11">
    <source>
        <dbReference type="Proteomes" id="UP001551482"/>
    </source>
</evidence>
<evidence type="ECO:0000256" key="3">
    <source>
        <dbReference type="ARBA" id="ARBA00022723"/>
    </source>
</evidence>
<dbReference type="InterPro" id="IPR011008">
    <property type="entry name" value="Dimeric_a/b-barrel"/>
</dbReference>
<dbReference type="PANTHER" id="PTHR30521:SF0">
    <property type="entry name" value="DYP-TYPE PEROXIDASE FAMILY PROTEIN"/>
    <property type="match status" value="1"/>
</dbReference>
<name>A0ABV3DC18_9ACTN</name>
<comment type="cofactor">
    <cofactor evidence="1">
        <name>heme b</name>
        <dbReference type="ChEBI" id="CHEBI:60344"/>
    </cofactor>
</comment>
<comment type="similarity">
    <text evidence="6">Belongs to the DyP-type peroxidase family.</text>
</comment>
<proteinExistence type="inferred from homology"/>
<organism evidence="10 11">
    <name type="scientific">Streptodolium elevatio</name>
    <dbReference type="NCBI Taxonomy" id="3157996"/>
    <lineage>
        <taxon>Bacteria</taxon>
        <taxon>Bacillati</taxon>
        <taxon>Actinomycetota</taxon>
        <taxon>Actinomycetes</taxon>
        <taxon>Kitasatosporales</taxon>
        <taxon>Streptomycetaceae</taxon>
        <taxon>Streptodolium</taxon>
    </lineage>
</organism>
<dbReference type="GO" id="GO:0004601">
    <property type="term" value="F:peroxidase activity"/>
    <property type="evidence" value="ECO:0007669"/>
    <property type="project" value="UniProtKB-KW"/>
</dbReference>
<dbReference type="InterPro" id="IPR006314">
    <property type="entry name" value="Dyp_peroxidase"/>
</dbReference>
<evidence type="ECO:0000256" key="7">
    <source>
        <dbReference type="SAM" id="MobiDB-lite"/>
    </source>
</evidence>
<dbReference type="PROSITE" id="PS51404">
    <property type="entry name" value="DYP_PEROXIDASE"/>
    <property type="match status" value="1"/>
</dbReference>
<reference evidence="10 11" key="1">
    <citation type="submission" date="2024-06" db="EMBL/GenBank/DDBJ databases">
        <title>The Natural Products Discovery Center: Release of the First 8490 Sequenced Strains for Exploring Actinobacteria Biosynthetic Diversity.</title>
        <authorList>
            <person name="Kalkreuter E."/>
            <person name="Kautsar S.A."/>
            <person name="Yang D."/>
            <person name="Bader C.D."/>
            <person name="Teijaro C.N."/>
            <person name="Fluegel L."/>
            <person name="Davis C.M."/>
            <person name="Simpson J.R."/>
            <person name="Lauterbach L."/>
            <person name="Steele A.D."/>
            <person name="Gui C."/>
            <person name="Meng S."/>
            <person name="Li G."/>
            <person name="Viehrig K."/>
            <person name="Ye F."/>
            <person name="Su P."/>
            <person name="Kiefer A.F."/>
            <person name="Nichols A."/>
            <person name="Cepeda A.J."/>
            <person name="Yan W."/>
            <person name="Fan B."/>
            <person name="Jiang Y."/>
            <person name="Adhikari A."/>
            <person name="Zheng C.-J."/>
            <person name="Schuster L."/>
            <person name="Cowan T.M."/>
            <person name="Smanski M.J."/>
            <person name="Chevrette M.G."/>
            <person name="De Carvalho L.P.S."/>
            <person name="Shen B."/>
        </authorList>
    </citation>
    <scope>NUCLEOTIDE SEQUENCE [LARGE SCALE GENOMIC DNA]</scope>
    <source>
        <strain evidence="10 11">NPDC048946</strain>
    </source>
</reference>
<dbReference type="Proteomes" id="UP001551482">
    <property type="component" value="Unassembled WGS sequence"/>
</dbReference>
<feature type="domain" description="Dyp-type peroxidase N-terminal" evidence="8">
    <location>
        <begin position="18"/>
        <end position="146"/>
    </location>
</feature>
<feature type="compositionally biased region" description="Polar residues" evidence="7">
    <location>
        <begin position="355"/>
        <end position="368"/>
    </location>
</feature>
<accession>A0ABV3DC18</accession>
<dbReference type="InterPro" id="IPR048328">
    <property type="entry name" value="Dyp_perox_C"/>
</dbReference>
<dbReference type="NCBIfam" id="TIGR01413">
    <property type="entry name" value="Dyp_perox_fam"/>
    <property type="match status" value="1"/>
</dbReference>
<sequence>MTQPSPEPLPEQPQPVLQAVLAPLTNAAVFLVLTVDEGGEEQVRDLVPDISGLVRAVGFRAPQDALTCITGIGSDAWDRLFTGPRPAELHPLEERVGATHRAPSTPGDLLFHIRAQRMDLCFELATHLMNRLAGAVTVQDEVHGFRYFDDRDLLGFVDGTENPAGSPAHRAAIATRTAEPDFAGGSYVIVQKYLHDMESWNALPVEAQERAVGRAKLSDIEMSDDVKPPNAHIALTDIDDEDGNKLEIVRLNMPFGTLGRGEFGTYFIGYCATPAVTERMLDNMFLGDPPGLHDRLLDFSTAVTGSLYFVPAQDFLDDPPPAPDGREAGAHAGASADPAPDPAADPSARPAGEPSTDQSTASAETSDGSLRIGSLKRSTTR</sequence>
<feature type="compositionally biased region" description="Low complexity" evidence="7">
    <location>
        <begin position="330"/>
        <end position="352"/>
    </location>
</feature>
<keyword evidence="11" id="KW-1185">Reference proteome</keyword>
<keyword evidence="2 10" id="KW-0575">Peroxidase</keyword>
<gene>
    <name evidence="10" type="ORF">AB0C36_04455</name>
</gene>
<comment type="caution">
    <text evidence="10">The sequence shown here is derived from an EMBL/GenBank/DDBJ whole genome shotgun (WGS) entry which is preliminary data.</text>
</comment>
<feature type="region of interest" description="Disordered" evidence="7">
    <location>
        <begin position="314"/>
        <end position="381"/>
    </location>
</feature>
<dbReference type="Pfam" id="PF04261">
    <property type="entry name" value="Dyp_perox_N"/>
    <property type="match status" value="1"/>
</dbReference>
<evidence type="ECO:0000259" key="9">
    <source>
        <dbReference type="Pfam" id="PF20628"/>
    </source>
</evidence>
<dbReference type="SUPFAM" id="SSF54909">
    <property type="entry name" value="Dimeric alpha+beta barrel"/>
    <property type="match status" value="1"/>
</dbReference>
<dbReference type="InterPro" id="IPR048327">
    <property type="entry name" value="Dyp_perox_N"/>
</dbReference>
<keyword evidence="4" id="KW-0560">Oxidoreductase</keyword>
<protein>
    <submittedName>
        <fullName evidence="10">Dyp-type peroxidase</fullName>
    </submittedName>
</protein>
<dbReference type="EMBL" id="JBEZFP010000007">
    <property type="protein sequence ID" value="MEU8132742.1"/>
    <property type="molecule type" value="Genomic_DNA"/>
</dbReference>
<evidence type="ECO:0000313" key="10">
    <source>
        <dbReference type="EMBL" id="MEU8132742.1"/>
    </source>
</evidence>
<evidence type="ECO:0000259" key="8">
    <source>
        <dbReference type="Pfam" id="PF04261"/>
    </source>
</evidence>
<feature type="domain" description="Dyp-type peroxidase C-terminal" evidence="9">
    <location>
        <begin position="149"/>
        <end position="314"/>
    </location>
</feature>
<evidence type="ECO:0000256" key="4">
    <source>
        <dbReference type="ARBA" id="ARBA00023002"/>
    </source>
</evidence>
<evidence type="ECO:0000256" key="5">
    <source>
        <dbReference type="ARBA" id="ARBA00023004"/>
    </source>
</evidence>
<keyword evidence="3" id="KW-0479">Metal-binding</keyword>
<dbReference type="Pfam" id="PF20628">
    <property type="entry name" value="Dyp_perox_C"/>
    <property type="match status" value="1"/>
</dbReference>
<evidence type="ECO:0000256" key="1">
    <source>
        <dbReference type="ARBA" id="ARBA00001970"/>
    </source>
</evidence>